<reference evidence="6 7" key="1">
    <citation type="submission" date="2019-02" db="EMBL/GenBank/DDBJ databases">
        <title>Deep-cultivation of Planctomycetes and their phenomic and genomic characterization uncovers novel biology.</title>
        <authorList>
            <person name="Wiegand S."/>
            <person name="Jogler M."/>
            <person name="Boedeker C."/>
            <person name="Pinto D."/>
            <person name="Vollmers J."/>
            <person name="Rivas-Marin E."/>
            <person name="Kohn T."/>
            <person name="Peeters S.H."/>
            <person name="Heuer A."/>
            <person name="Rast P."/>
            <person name="Oberbeckmann S."/>
            <person name="Bunk B."/>
            <person name="Jeske O."/>
            <person name="Meyerdierks A."/>
            <person name="Storesund J.E."/>
            <person name="Kallscheuer N."/>
            <person name="Luecker S."/>
            <person name="Lage O.M."/>
            <person name="Pohl T."/>
            <person name="Merkel B.J."/>
            <person name="Hornburger P."/>
            <person name="Mueller R.-W."/>
            <person name="Bruemmer F."/>
            <person name="Labrenz M."/>
            <person name="Spormann A.M."/>
            <person name="Op Den Camp H."/>
            <person name="Overmann J."/>
            <person name="Amann R."/>
            <person name="Jetten M.S.M."/>
            <person name="Mascher T."/>
            <person name="Medema M.H."/>
            <person name="Devos D.P."/>
            <person name="Kaster A.-K."/>
            <person name="Ovreas L."/>
            <person name="Rohde M."/>
            <person name="Galperin M.Y."/>
            <person name="Jogler C."/>
        </authorList>
    </citation>
    <scope>NUCLEOTIDE SEQUENCE [LARGE SCALE GENOMIC DNA]</scope>
    <source>
        <strain evidence="6 7">Mal64</strain>
    </source>
</reference>
<evidence type="ECO:0000256" key="3">
    <source>
        <dbReference type="ARBA" id="ARBA00023125"/>
    </source>
</evidence>
<keyword evidence="7" id="KW-1185">Reference proteome</keyword>
<gene>
    <name evidence="6" type="ORF">Mal64_26170</name>
</gene>
<dbReference type="InterPro" id="IPR002559">
    <property type="entry name" value="Transposase_11"/>
</dbReference>
<dbReference type="Proteomes" id="UP000315440">
    <property type="component" value="Unassembled WGS sequence"/>
</dbReference>
<evidence type="ECO:0000256" key="2">
    <source>
        <dbReference type="ARBA" id="ARBA00022578"/>
    </source>
</evidence>
<dbReference type="InterPro" id="IPR047952">
    <property type="entry name" value="Transpos_IS4"/>
</dbReference>
<evidence type="ECO:0000313" key="7">
    <source>
        <dbReference type="Proteomes" id="UP000315440"/>
    </source>
</evidence>
<accession>A0A5C5ZPR3</accession>
<evidence type="ECO:0000256" key="1">
    <source>
        <dbReference type="ARBA" id="ARBA00010075"/>
    </source>
</evidence>
<dbReference type="NCBIfam" id="NF033592">
    <property type="entry name" value="transpos_IS4_1"/>
    <property type="match status" value="1"/>
</dbReference>
<comment type="caution">
    <text evidence="6">The sequence shown here is derived from an EMBL/GenBank/DDBJ whole genome shotgun (WGS) entry which is preliminary data.</text>
</comment>
<organism evidence="6 7">
    <name type="scientific">Pseudobythopirellula maris</name>
    <dbReference type="NCBI Taxonomy" id="2527991"/>
    <lineage>
        <taxon>Bacteria</taxon>
        <taxon>Pseudomonadati</taxon>
        <taxon>Planctomycetota</taxon>
        <taxon>Planctomycetia</taxon>
        <taxon>Pirellulales</taxon>
        <taxon>Lacipirellulaceae</taxon>
        <taxon>Pseudobythopirellula</taxon>
    </lineage>
</organism>
<keyword evidence="2" id="KW-0815">Transposition</keyword>
<feature type="domain" description="Transposase IS4-like" evidence="5">
    <location>
        <begin position="143"/>
        <end position="365"/>
    </location>
</feature>
<evidence type="ECO:0000313" key="6">
    <source>
        <dbReference type="EMBL" id="TWT89125.1"/>
    </source>
</evidence>
<dbReference type="Gene3D" id="3.90.350.10">
    <property type="entry name" value="Transposase Inhibitor Protein From Tn5, Chain A, domain 1"/>
    <property type="match status" value="1"/>
</dbReference>
<dbReference type="GO" id="GO:0004803">
    <property type="term" value="F:transposase activity"/>
    <property type="evidence" value="ECO:0007669"/>
    <property type="project" value="InterPro"/>
</dbReference>
<dbReference type="EMBL" id="SJPQ01000002">
    <property type="protein sequence ID" value="TWT89125.1"/>
    <property type="molecule type" value="Genomic_DNA"/>
</dbReference>
<dbReference type="RefSeq" id="WP_146400767.1">
    <property type="nucleotide sequence ID" value="NZ_SJPQ01000002.1"/>
</dbReference>
<dbReference type="PANTHER" id="PTHR33258:SF1">
    <property type="entry name" value="TRANSPOSASE INSL FOR INSERTION SEQUENCE ELEMENT IS186A-RELATED"/>
    <property type="match status" value="1"/>
</dbReference>
<dbReference type="GO" id="GO:0006313">
    <property type="term" value="P:DNA transposition"/>
    <property type="evidence" value="ECO:0007669"/>
    <property type="project" value="InterPro"/>
</dbReference>
<dbReference type="InterPro" id="IPR012337">
    <property type="entry name" value="RNaseH-like_sf"/>
</dbReference>
<dbReference type="PANTHER" id="PTHR33258">
    <property type="entry name" value="TRANSPOSASE INSL FOR INSERTION SEQUENCE ELEMENT IS186A-RELATED"/>
    <property type="match status" value="1"/>
</dbReference>
<evidence type="ECO:0000256" key="4">
    <source>
        <dbReference type="ARBA" id="ARBA00023172"/>
    </source>
</evidence>
<sequence>MGLRGGGFSVIVAGMASKKQRIRERDVQGVKQLEQLLPLLERLHTVGCGRDKAGNRSLHMDQYCMLILLFFFNPIFTSLRGLQQASELKKVQRKLRCPRTSLGSLSESARVFDSEGLKEIIGELAEQLNTLPASTRMSEAAGRLTAVDGTLLAKLPQITHAAWRTRLCPDGWKMHTHFEVLRGVPVKAELTDGRGKGDSSEKASMRRLLEADRCYVMDRGYEQFSLFNAIVAAGSSYVCRVRGDHHFAPRQSNELSQEALDGGVLDDAIGKLGSEKSVRIEHPDHDVRVVRVRAESHPKRGGRRRHAASQDIVLATNLHDVPAEVVALMYRSRWQIEIFFRFFKHVLGCRRLLSQDREGIEIQTYCGVIVCMLISLWTGRQPTLRTFEMICLYLQGWADDEEVLAHLQKLKPIAE</sequence>
<proteinExistence type="inferred from homology"/>
<protein>
    <submittedName>
        <fullName evidence="6">Transposase DDE domain protein</fullName>
    </submittedName>
</protein>
<keyword evidence="3" id="KW-0238">DNA-binding</keyword>
<evidence type="ECO:0000259" key="5">
    <source>
        <dbReference type="Pfam" id="PF01609"/>
    </source>
</evidence>
<keyword evidence="4" id="KW-0233">DNA recombination</keyword>
<dbReference type="GO" id="GO:0003677">
    <property type="term" value="F:DNA binding"/>
    <property type="evidence" value="ECO:0007669"/>
    <property type="project" value="UniProtKB-KW"/>
</dbReference>
<dbReference type="SUPFAM" id="SSF53098">
    <property type="entry name" value="Ribonuclease H-like"/>
    <property type="match status" value="1"/>
</dbReference>
<dbReference type="Pfam" id="PF01609">
    <property type="entry name" value="DDE_Tnp_1"/>
    <property type="match status" value="1"/>
</dbReference>
<dbReference type="OrthoDB" id="279773at2"/>
<name>A0A5C5ZPR3_9BACT</name>
<dbReference type="AlphaFoldDB" id="A0A5C5ZPR3"/>
<comment type="similarity">
    <text evidence="1">Belongs to the transposase 11 family.</text>
</comment>